<dbReference type="RefSeq" id="WP_330929547.1">
    <property type="nucleotide sequence ID" value="NZ_CP119075.1"/>
</dbReference>
<dbReference type="GO" id="GO:0004853">
    <property type="term" value="F:uroporphyrinogen decarboxylase activity"/>
    <property type="evidence" value="ECO:0007669"/>
    <property type="project" value="InterPro"/>
</dbReference>
<dbReference type="EMBL" id="CP119075">
    <property type="protein sequence ID" value="WED65161.1"/>
    <property type="molecule type" value="Genomic_DNA"/>
</dbReference>
<dbReference type="InterPro" id="IPR052024">
    <property type="entry name" value="Methanogen_methyltrans"/>
</dbReference>
<dbReference type="PANTHER" id="PTHR47099">
    <property type="entry name" value="METHYLCOBAMIDE:COM METHYLTRANSFERASE MTBA"/>
    <property type="match status" value="1"/>
</dbReference>
<dbReference type="InterPro" id="IPR038071">
    <property type="entry name" value="UROD/MetE-like_sf"/>
</dbReference>
<dbReference type="Proteomes" id="UP001218638">
    <property type="component" value="Chromosome"/>
</dbReference>
<dbReference type="Gene3D" id="3.20.20.210">
    <property type="match status" value="1"/>
</dbReference>
<evidence type="ECO:0000313" key="3">
    <source>
        <dbReference type="Proteomes" id="UP001218638"/>
    </source>
</evidence>
<protein>
    <submittedName>
        <fullName evidence="2">Uroporphyrinogen decarboxylase family protein</fullName>
    </submittedName>
</protein>
<dbReference type="KEGG" id="slom:PXH66_22720"/>
<dbReference type="GO" id="GO:0006779">
    <property type="term" value="P:porphyrin-containing compound biosynthetic process"/>
    <property type="evidence" value="ECO:0007669"/>
    <property type="project" value="InterPro"/>
</dbReference>
<keyword evidence="3" id="KW-1185">Reference proteome</keyword>
<sequence length="365" mass="39494">MTSDTFLNLARSGHCVPIGTHMVLHEQPDPEAIVLVGERLGGVIADTAARFNTPLAVPLMDLTLEKEALLTACEVPADEIGKYHFTQTPKYPAEVALTPRMQAACSAIGYVVKQPDLFPVGMCIGPYSLLTKLVSDPITPVYLMGMGMTPKDEPEIGVLNDLLAMGEDVINRYVDAQMEAGARAVIVCEPAANLVYFSPNQMETNPEPFEFYVMAPMRRLAARLSARGVALVFHDCGELTDAMVTRFATLGAAMMSLGSSRKLDHDAALVPKDTVLYGNLPSKNFYATQLTTQEVERQGRELLEAMEATGHPFILGTECDVLSVPGKEREILSKVDALLRCGCAAHRSPDQTLRAERVSPVTAGG</sequence>
<organism evidence="2 3">
    <name type="scientific">Synoicihabitans lomoniglobus</name>
    <dbReference type="NCBI Taxonomy" id="2909285"/>
    <lineage>
        <taxon>Bacteria</taxon>
        <taxon>Pseudomonadati</taxon>
        <taxon>Verrucomicrobiota</taxon>
        <taxon>Opitutia</taxon>
        <taxon>Opitutales</taxon>
        <taxon>Opitutaceae</taxon>
        <taxon>Synoicihabitans</taxon>
    </lineage>
</organism>
<accession>A0AAE9ZVW0</accession>
<dbReference type="Pfam" id="PF01208">
    <property type="entry name" value="URO-D"/>
    <property type="match status" value="1"/>
</dbReference>
<reference evidence="2" key="1">
    <citation type="submission" date="2023-03" db="EMBL/GenBank/DDBJ databases">
        <title>Lomoglobus Profundus gen. nov., sp. nov., a novel member of the phylum Verrucomicrobia, isolated from deep-marine sediment of South China Sea.</title>
        <authorList>
            <person name="Ahmad T."/>
            <person name="Ishaq S.E."/>
            <person name="Wang F."/>
        </authorList>
    </citation>
    <scope>NUCLEOTIDE SEQUENCE</scope>
    <source>
        <strain evidence="2">LMO-M01</strain>
    </source>
</reference>
<dbReference type="InterPro" id="IPR000257">
    <property type="entry name" value="Uroporphyrinogen_deCOase"/>
</dbReference>
<proteinExistence type="predicted"/>
<gene>
    <name evidence="2" type="ORF">PXH66_22720</name>
</gene>
<name>A0AAE9ZVW0_9BACT</name>
<dbReference type="SUPFAM" id="SSF51726">
    <property type="entry name" value="UROD/MetE-like"/>
    <property type="match status" value="1"/>
</dbReference>
<dbReference type="PANTHER" id="PTHR47099:SF1">
    <property type="entry name" value="METHYLCOBAMIDE:COM METHYLTRANSFERASE MTBA"/>
    <property type="match status" value="1"/>
</dbReference>
<feature type="domain" description="Uroporphyrinogen decarboxylase (URO-D)" evidence="1">
    <location>
        <begin position="93"/>
        <end position="322"/>
    </location>
</feature>
<evidence type="ECO:0000259" key="1">
    <source>
        <dbReference type="Pfam" id="PF01208"/>
    </source>
</evidence>
<dbReference type="AlphaFoldDB" id="A0AAE9ZVW0"/>
<evidence type="ECO:0000313" key="2">
    <source>
        <dbReference type="EMBL" id="WED65161.1"/>
    </source>
</evidence>